<sequence>MSGQYFNSITENASRLGMRIQESISEHTRELAITRGASTAYLEAPDDMSKNIRKQLDSNSDREKLDAMKRLIAMVSKGRNVSEYFAQVVKNVASHNLEIRKLVYIYLLRYAEQEPDLALLSINTFQKDLTDINPLIRAMALRVLSGIKVPMIGSIVVLAIKKCAADVSPYVRKNAALAIPKCFELDPSHTPALITIVTALLRDRSSLCIGSVAVAFEAVCPTRLDLLHPQYRRLCRILVDVDEWGQVDLMSLLLRYARMMLARPDMEGDSIDPDLNLLLNSTEPLLQSRNPAVVLGATRIFYYAGPPSRLSKVTQPLLRLLPGSKEVSRIVLVYISVIAGDSPSLFTPYYARFLVSTDDLRVVKLTKIQLLLHLLTPETYSSILREFIDCADDTDNEVVAAAIQALGKCSHQIPESTQTCLNALISMIKSRQDTVVSNAVLVLKILVQNELEAESHNRPIQTQQNPGMSIISHLAHRIDDIKHPQARACVVWLAGQYASSDAPSAGCAGMHDWAPDVLRKAVKGFIDEDPIVKLQVITMAAKLLVLNPTNRTLLLLGRHTLNLAKYDLDYDVRDRARMVGALLVGVLPKEANGADEVLEERGGVVLRREQVRVVLFNGKAGVVDKDKPSDDRSLLGSLGMITGRPMRGDVILTDWLEEGIEPSLRTNPDDTPTPSAIPTAISSRPHSKAPSAHASPVILTPGASPSGSAMRDSSKGVWRDLDSFYAEESEEEEEDDGSEDDEENEDDNGEEDGEAEADEETDEDDSDEDSLDATANETRSMLQPSAGASS</sequence>
<gene>
    <name evidence="1" type="ORF">CCMSSC00406_0002047</name>
</gene>
<reference evidence="1 2" key="1">
    <citation type="journal article" date="2021" name="Appl. Environ. Microbiol.">
        <title>Genetic linkage and physical mapping for an oyster mushroom Pleurotus cornucopiae and QTL analysis for the trait cap color.</title>
        <authorList>
            <person name="Zhang Y."/>
            <person name="Gao W."/>
            <person name="Sonnenberg A."/>
            <person name="Chen Q."/>
            <person name="Zhang J."/>
            <person name="Huang C."/>
        </authorList>
    </citation>
    <scope>NUCLEOTIDE SEQUENCE [LARGE SCALE GENOMIC DNA]</scope>
    <source>
        <strain evidence="1">CCMSSC00406</strain>
    </source>
</reference>
<organism evidence="1 2">
    <name type="scientific">Pleurotus cornucopiae</name>
    <name type="common">Cornucopia mushroom</name>
    <dbReference type="NCBI Taxonomy" id="5321"/>
    <lineage>
        <taxon>Eukaryota</taxon>
        <taxon>Fungi</taxon>
        <taxon>Dikarya</taxon>
        <taxon>Basidiomycota</taxon>
        <taxon>Agaricomycotina</taxon>
        <taxon>Agaricomycetes</taxon>
        <taxon>Agaricomycetidae</taxon>
        <taxon>Agaricales</taxon>
        <taxon>Pleurotineae</taxon>
        <taxon>Pleurotaceae</taxon>
        <taxon>Pleurotus</taxon>
    </lineage>
</organism>
<protein>
    <submittedName>
        <fullName evidence="1">Uncharacterized protein</fullName>
    </submittedName>
</protein>
<accession>A0ACB7J2K1</accession>
<dbReference type="EMBL" id="WQMT02000003">
    <property type="protein sequence ID" value="KAG9224802.1"/>
    <property type="molecule type" value="Genomic_DNA"/>
</dbReference>
<comment type="caution">
    <text evidence="1">The sequence shown here is derived from an EMBL/GenBank/DDBJ whole genome shotgun (WGS) entry which is preliminary data.</text>
</comment>
<evidence type="ECO:0000313" key="2">
    <source>
        <dbReference type="Proteomes" id="UP000824881"/>
    </source>
</evidence>
<name>A0ACB7J2K1_PLECO</name>
<evidence type="ECO:0000313" key="1">
    <source>
        <dbReference type="EMBL" id="KAG9224802.1"/>
    </source>
</evidence>
<keyword evidence="2" id="KW-1185">Reference proteome</keyword>
<proteinExistence type="predicted"/>
<dbReference type="Proteomes" id="UP000824881">
    <property type="component" value="Unassembled WGS sequence"/>
</dbReference>